<dbReference type="EMBL" id="JAEMNV010000001">
    <property type="protein sequence ID" value="MBJ8337934.1"/>
    <property type="molecule type" value="Genomic_DNA"/>
</dbReference>
<dbReference type="RefSeq" id="WP_199701985.1">
    <property type="nucleotide sequence ID" value="NZ_JAEMNV010000001.1"/>
</dbReference>
<name>A0A934U0J9_9NOCA</name>
<feature type="transmembrane region" description="Helical" evidence="1">
    <location>
        <begin position="154"/>
        <end position="174"/>
    </location>
</feature>
<protein>
    <submittedName>
        <fullName evidence="2">Uncharacterized protein</fullName>
    </submittedName>
</protein>
<gene>
    <name evidence="2" type="ORF">JGU71_03450</name>
</gene>
<accession>A0A934U0J9</accession>
<keyword evidence="1" id="KW-0472">Membrane</keyword>
<proteinExistence type="predicted"/>
<comment type="caution">
    <text evidence="2">The sequence shown here is derived from an EMBL/GenBank/DDBJ whole genome shotgun (WGS) entry which is preliminary data.</text>
</comment>
<keyword evidence="1" id="KW-1133">Transmembrane helix</keyword>
<dbReference type="Proteomes" id="UP000655868">
    <property type="component" value="Unassembled WGS sequence"/>
</dbReference>
<sequence>MTHRPDRRVSDLRGLLGMQTSAARWIVAFYSFSFVLLAFSSREGITPLWPVCIALVIATASAITLITVGGDPLPLRYTIPLTASGPVNLAIMTAVVPVPITSGGQMWPGAAATALYTFMCVRGRTLAAWTGLLGMFVVSVVWSSSTGQGFGTGITLQVVNAAPLAMATFFAMTLRPAAREIFELRERSTRKAAAEAAADAILSERDLQLDRLDELARPILERVAIGGALAASDVLACALLEAHLRDTLRAPALAASGVAAAARFARSRGVDVVLLDDRGADDADQADRERLLDAIAADLIAVTSGSVTVRILPPGRSSLATVLVTSAQSTTRIEYGSDGRPVNRASG</sequence>
<keyword evidence="1" id="KW-0812">Transmembrane</keyword>
<feature type="transmembrane region" description="Helical" evidence="1">
    <location>
        <begin position="47"/>
        <end position="68"/>
    </location>
</feature>
<feature type="transmembrane region" description="Helical" evidence="1">
    <location>
        <begin position="21"/>
        <end position="41"/>
    </location>
</feature>
<feature type="transmembrane region" description="Helical" evidence="1">
    <location>
        <begin position="126"/>
        <end position="142"/>
    </location>
</feature>
<evidence type="ECO:0000313" key="2">
    <source>
        <dbReference type="EMBL" id="MBJ8337934.1"/>
    </source>
</evidence>
<evidence type="ECO:0000313" key="3">
    <source>
        <dbReference type="Proteomes" id="UP000655868"/>
    </source>
</evidence>
<keyword evidence="3" id="KW-1185">Reference proteome</keyword>
<organism evidence="2 3">
    <name type="scientific">Antrihabitans stalagmiti</name>
    <dbReference type="NCBI Taxonomy" id="2799499"/>
    <lineage>
        <taxon>Bacteria</taxon>
        <taxon>Bacillati</taxon>
        <taxon>Actinomycetota</taxon>
        <taxon>Actinomycetes</taxon>
        <taxon>Mycobacteriales</taxon>
        <taxon>Nocardiaceae</taxon>
        <taxon>Antrihabitans</taxon>
    </lineage>
</organism>
<reference evidence="2" key="1">
    <citation type="submission" date="2020-12" db="EMBL/GenBank/DDBJ databases">
        <title>Antrihabitans popcorni sp. nov. and Antrihabitans auranticaus sp. nov., isolated from a larva cave.</title>
        <authorList>
            <person name="Lee S.D."/>
            <person name="Kim I.S."/>
        </authorList>
    </citation>
    <scope>NUCLEOTIDE SEQUENCE</scope>
    <source>
        <strain evidence="2">YC3-6</strain>
    </source>
</reference>
<dbReference type="AlphaFoldDB" id="A0A934U0J9"/>
<evidence type="ECO:0000256" key="1">
    <source>
        <dbReference type="SAM" id="Phobius"/>
    </source>
</evidence>